<sequence length="299" mass="33233">MTSANIIEVNNVTKNFGTTKAVQHISFSIQKGSIVSLLGPNGAGKTTTISMMLGLVQPTSGTVEMFGENPTSLLVRQRFGAMLQQVSFIDNATVGETIDLFRSYYKHALPKRELLQLAGLEKEEKVKTDKLSGGQKRRLNFALAMAGDPEILFLDEPTVGMDVTSRQVFWERMEELTNEGKTIILTTHYLEEIEKVSDRIIMMNDGEIIEDGTPQQLKNKLTKKAISCVAINATEEQLKSLAAVIDVKKEKERWVLYTDNSDATLLALTSSKLVVSEIQMEQGGIEEVYKQLLESGRNK</sequence>
<keyword evidence="1" id="KW-0813">Transport</keyword>
<reference evidence="5" key="2">
    <citation type="submission" date="2020-09" db="EMBL/GenBank/DDBJ databases">
        <authorList>
            <person name="Sun Q."/>
            <person name="Zhou Y."/>
        </authorList>
    </citation>
    <scope>NUCLEOTIDE SEQUENCE</scope>
    <source>
        <strain evidence="5">CGMCC 1.12698</strain>
    </source>
</reference>
<dbReference type="PROSITE" id="PS50893">
    <property type="entry name" value="ABC_TRANSPORTER_2"/>
    <property type="match status" value="1"/>
</dbReference>
<dbReference type="Gene3D" id="3.40.50.300">
    <property type="entry name" value="P-loop containing nucleotide triphosphate hydrolases"/>
    <property type="match status" value="1"/>
</dbReference>
<dbReference type="PROSITE" id="PS00211">
    <property type="entry name" value="ABC_TRANSPORTER_1"/>
    <property type="match status" value="1"/>
</dbReference>
<keyword evidence="6" id="KW-1185">Reference proteome</keyword>
<gene>
    <name evidence="5" type="ORF">GCM10007140_34870</name>
</gene>
<dbReference type="InterPro" id="IPR027417">
    <property type="entry name" value="P-loop_NTPase"/>
</dbReference>
<dbReference type="InterPro" id="IPR003593">
    <property type="entry name" value="AAA+_ATPase"/>
</dbReference>
<dbReference type="GO" id="GO:0016887">
    <property type="term" value="F:ATP hydrolysis activity"/>
    <property type="evidence" value="ECO:0007669"/>
    <property type="project" value="InterPro"/>
</dbReference>
<dbReference type="AlphaFoldDB" id="A0A917ESL5"/>
<dbReference type="InterPro" id="IPR050763">
    <property type="entry name" value="ABC_transporter_ATP-binding"/>
</dbReference>
<name>A0A917ESL5_9BACI</name>
<evidence type="ECO:0000256" key="1">
    <source>
        <dbReference type="ARBA" id="ARBA00022448"/>
    </source>
</evidence>
<dbReference type="CDD" id="cd03230">
    <property type="entry name" value="ABC_DR_subfamily_A"/>
    <property type="match status" value="1"/>
</dbReference>
<organism evidence="5 6">
    <name type="scientific">Priestia taiwanensis</name>
    <dbReference type="NCBI Taxonomy" id="1347902"/>
    <lineage>
        <taxon>Bacteria</taxon>
        <taxon>Bacillati</taxon>
        <taxon>Bacillota</taxon>
        <taxon>Bacilli</taxon>
        <taxon>Bacillales</taxon>
        <taxon>Bacillaceae</taxon>
        <taxon>Priestia</taxon>
    </lineage>
</organism>
<keyword evidence="3 5" id="KW-0067">ATP-binding</keyword>
<reference evidence="5" key="1">
    <citation type="journal article" date="2014" name="Int. J. Syst. Evol. Microbiol.">
        <title>Complete genome sequence of Corynebacterium casei LMG S-19264T (=DSM 44701T), isolated from a smear-ripened cheese.</title>
        <authorList>
            <consortium name="US DOE Joint Genome Institute (JGI-PGF)"/>
            <person name="Walter F."/>
            <person name="Albersmeier A."/>
            <person name="Kalinowski J."/>
            <person name="Ruckert C."/>
        </authorList>
    </citation>
    <scope>NUCLEOTIDE SEQUENCE</scope>
    <source>
        <strain evidence="5">CGMCC 1.12698</strain>
    </source>
</reference>
<evidence type="ECO:0000256" key="2">
    <source>
        <dbReference type="ARBA" id="ARBA00022741"/>
    </source>
</evidence>
<protein>
    <submittedName>
        <fullName evidence="5">ABC transporter ATP-binding protein</fullName>
    </submittedName>
</protein>
<dbReference type="Pfam" id="PF00005">
    <property type="entry name" value="ABC_tran"/>
    <property type="match status" value="1"/>
</dbReference>
<dbReference type="SMART" id="SM00382">
    <property type="entry name" value="AAA"/>
    <property type="match status" value="1"/>
</dbReference>
<proteinExistence type="predicted"/>
<feature type="domain" description="ABC transporter" evidence="4">
    <location>
        <begin position="7"/>
        <end position="230"/>
    </location>
</feature>
<dbReference type="PANTHER" id="PTHR42711">
    <property type="entry name" value="ABC TRANSPORTER ATP-BINDING PROTEIN"/>
    <property type="match status" value="1"/>
</dbReference>
<accession>A0A917ESL5</accession>
<comment type="caution">
    <text evidence="5">The sequence shown here is derived from an EMBL/GenBank/DDBJ whole genome shotgun (WGS) entry which is preliminary data.</text>
</comment>
<dbReference type="RefSeq" id="WP_188389780.1">
    <property type="nucleotide sequence ID" value="NZ_BMFK01000005.1"/>
</dbReference>
<dbReference type="PANTHER" id="PTHR42711:SF17">
    <property type="entry name" value="ABC TRANSPORTER ATP-BINDING PROTEIN"/>
    <property type="match status" value="1"/>
</dbReference>
<keyword evidence="2" id="KW-0547">Nucleotide-binding</keyword>
<evidence type="ECO:0000313" key="6">
    <source>
        <dbReference type="Proteomes" id="UP000605259"/>
    </source>
</evidence>
<evidence type="ECO:0000259" key="4">
    <source>
        <dbReference type="PROSITE" id="PS50893"/>
    </source>
</evidence>
<dbReference type="InterPro" id="IPR003439">
    <property type="entry name" value="ABC_transporter-like_ATP-bd"/>
</dbReference>
<dbReference type="EMBL" id="BMFK01000005">
    <property type="protein sequence ID" value="GGE82250.1"/>
    <property type="molecule type" value="Genomic_DNA"/>
</dbReference>
<dbReference type="GO" id="GO:0005524">
    <property type="term" value="F:ATP binding"/>
    <property type="evidence" value="ECO:0007669"/>
    <property type="project" value="UniProtKB-KW"/>
</dbReference>
<dbReference type="InterPro" id="IPR017871">
    <property type="entry name" value="ABC_transporter-like_CS"/>
</dbReference>
<dbReference type="Proteomes" id="UP000605259">
    <property type="component" value="Unassembled WGS sequence"/>
</dbReference>
<dbReference type="SUPFAM" id="SSF52540">
    <property type="entry name" value="P-loop containing nucleoside triphosphate hydrolases"/>
    <property type="match status" value="1"/>
</dbReference>
<evidence type="ECO:0000256" key="3">
    <source>
        <dbReference type="ARBA" id="ARBA00022840"/>
    </source>
</evidence>
<evidence type="ECO:0000313" key="5">
    <source>
        <dbReference type="EMBL" id="GGE82250.1"/>
    </source>
</evidence>